<feature type="region of interest" description="Disordered" evidence="1">
    <location>
        <begin position="1094"/>
        <end position="1132"/>
    </location>
</feature>
<evidence type="ECO:0000313" key="3">
    <source>
        <dbReference type="Proteomes" id="UP001314263"/>
    </source>
</evidence>
<comment type="caution">
    <text evidence="2">The sequence shown here is derived from an EMBL/GenBank/DDBJ whole genome shotgun (WGS) entry which is preliminary data.</text>
</comment>
<gene>
    <name evidence="2" type="ORF">CVIRNUC_001429</name>
</gene>
<feature type="compositionally biased region" description="Pro residues" evidence="1">
    <location>
        <begin position="480"/>
        <end position="491"/>
    </location>
</feature>
<dbReference type="Proteomes" id="UP001314263">
    <property type="component" value="Unassembled WGS sequence"/>
</dbReference>
<feature type="compositionally biased region" description="Basic and acidic residues" evidence="1">
    <location>
        <begin position="1103"/>
        <end position="1132"/>
    </location>
</feature>
<feature type="compositionally biased region" description="Basic and acidic residues" evidence="1">
    <location>
        <begin position="390"/>
        <end position="403"/>
    </location>
</feature>
<evidence type="ECO:0000313" key="2">
    <source>
        <dbReference type="EMBL" id="CAK0742913.1"/>
    </source>
</evidence>
<proteinExistence type="predicted"/>
<protein>
    <recommendedName>
        <fullName evidence="4">J domain-containing protein</fullName>
    </recommendedName>
</protein>
<dbReference type="InterPro" id="IPR001623">
    <property type="entry name" value="DnaJ_domain"/>
</dbReference>
<feature type="region of interest" description="Disordered" evidence="1">
    <location>
        <begin position="145"/>
        <end position="333"/>
    </location>
</feature>
<feature type="compositionally biased region" description="Pro residues" evidence="1">
    <location>
        <begin position="996"/>
        <end position="1010"/>
    </location>
</feature>
<feature type="compositionally biased region" description="Low complexity" evidence="1">
    <location>
        <begin position="926"/>
        <end position="948"/>
    </location>
</feature>
<feature type="compositionally biased region" description="Low complexity" evidence="1">
    <location>
        <begin position="814"/>
        <end position="830"/>
    </location>
</feature>
<feature type="compositionally biased region" description="Polar residues" evidence="1">
    <location>
        <begin position="431"/>
        <end position="445"/>
    </location>
</feature>
<evidence type="ECO:0000256" key="1">
    <source>
        <dbReference type="SAM" id="MobiDB-lite"/>
    </source>
</evidence>
<feature type="compositionally biased region" description="Low complexity" evidence="1">
    <location>
        <begin position="692"/>
        <end position="715"/>
    </location>
</feature>
<feature type="compositionally biased region" description="Basic and acidic residues" evidence="1">
    <location>
        <begin position="7"/>
        <end position="18"/>
    </location>
</feature>
<dbReference type="PANTHER" id="PTHR36335:SF1">
    <property type="entry name" value="CHAPERONE DNAJ-DOMAIN SUPERFAMILY PROTEIN"/>
    <property type="match status" value="1"/>
</dbReference>
<dbReference type="CDD" id="cd06257">
    <property type="entry name" value="DnaJ"/>
    <property type="match status" value="1"/>
</dbReference>
<feature type="compositionally biased region" description="Polar residues" evidence="1">
    <location>
        <begin position="177"/>
        <end position="193"/>
    </location>
</feature>
<feature type="compositionally biased region" description="Basic and acidic residues" evidence="1">
    <location>
        <begin position="652"/>
        <end position="668"/>
    </location>
</feature>
<feature type="compositionally biased region" description="Basic and acidic residues" evidence="1">
    <location>
        <begin position="492"/>
        <end position="511"/>
    </location>
</feature>
<feature type="compositionally biased region" description="Polar residues" evidence="1">
    <location>
        <begin position="764"/>
        <end position="774"/>
    </location>
</feature>
<accession>A0AAV1HVW6</accession>
<evidence type="ECO:0008006" key="4">
    <source>
        <dbReference type="Google" id="ProtNLM"/>
    </source>
</evidence>
<name>A0AAV1HVW6_9CHLO</name>
<feature type="compositionally biased region" description="Polar residues" evidence="1">
    <location>
        <begin position="588"/>
        <end position="600"/>
    </location>
</feature>
<organism evidence="2 3">
    <name type="scientific">Coccomyxa viridis</name>
    <dbReference type="NCBI Taxonomy" id="1274662"/>
    <lineage>
        <taxon>Eukaryota</taxon>
        <taxon>Viridiplantae</taxon>
        <taxon>Chlorophyta</taxon>
        <taxon>core chlorophytes</taxon>
        <taxon>Trebouxiophyceae</taxon>
        <taxon>Trebouxiophyceae incertae sedis</taxon>
        <taxon>Coccomyxaceae</taxon>
        <taxon>Coccomyxa</taxon>
    </lineage>
</organism>
<dbReference type="EMBL" id="CAUYUE010000002">
    <property type="protein sequence ID" value="CAK0742913.1"/>
    <property type="molecule type" value="Genomic_DNA"/>
</dbReference>
<feature type="compositionally biased region" description="Low complexity" evidence="1">
    <location>
        <begin position="903"/>
        <end position="918"/>
    </location>
</feature>
<feature type="compositionally biased region" description="Low complexity" evidence="1">
    <location>
        <begin position="575"/>
        <end position="585"/>
    </location>
</feature>
<feature type="compositionally biased region" description="Low complexity" evidence="1">
    <location>
        <begin position="1018"/>
        <end position="1053"/>
    </location>
</feature>
<sequence>MVPMSVKTEKPERSESSLHGRTQRKGMEEPQTKYSGIHSIRDSAGGWRWIVSSTDPDGINRSFPSDADEAAAREADKVALANCLEKKVLPSLNFALSKYGASKDRSMRHIVKDVVQRFQPMLKVLPQMVQKQLVEAQAAVAAEASRKKAAKRKRRSEEDGGEQSRQPAAPQSRHAAAQNTPNQPSTAQQNGHTAAQHPTEVQRAAQQSAHAAPQDQPAAPGRVHQNVSADKDDRHAAPARSMRKAAAEAQGEADAGFSSDSSDLPEGIVGSSAPMPVLRRLKRKREMVEPGLQPVDSELHLEPSSSAHVPQRSWRPVPPDTGGGAMKASPPSMARTLQEQPSQLGRLLGAGSSRAPEEMQRAAKQARFNACQASGAPAACNPDGTVPSNQHREACRPKRDLFARTKQPRLLPFGTPGTAGGPALSTPSPLGCSTGTGASGQQPGTSARAAATAARNPSSQAPEACAGATVPPSSQAPAAPEAPPPAVPEPPGHADRDAPEHAPKPFKDDIWARGGPQAVPEPAADSSAQPARHTHAGSPISLKQGTLHRPKPPCGSEPSSRELLFTRKAPVRRTAALLGAAAEEGASNRDSGWSSTSVGQQDADMSDAQHSVGEKHSHADISLGGPFPGTRQLGVASTAAPEQARQPATEKVAADDKDLDDEPVHDAPHQSPPPPVRTLDDDIAEQAQSSRPAGTSPAKPASKASAAATYAPKASQGTRRAAGTVADPVVISDSDSEFDMPEGSQRSRLRSASRRGPGMRQGMASATGSAQQRPGSLRRPPDIGPAPLQPAAGRKLFSVRRNRVERSAAASPHAAGQSPVAASSQPAAGQTLQSQADGARPRAQDSAAQRAPFQPTHAWPPSANSNLRSSQQPPAMSEAARLYGEALQRPPVPARQQPTHLQRGPARSARPAAGRVPQPQRPQPRPLRASRAPSAFVDLDSSSSNASSTEVHGAAAGSAQHDAQSVQGSQAAEAQHANSQASPPNGRSLAAHRRIPPPTGPIFRPTPPAPKYHRRQPAAGTSIAAKAAAAAAEGAAPGPDASSAATPATQACADRAGQPDAAMVLERDREALAEADAAEWEARHAVIEKQAEEARREKQRRRAQAEVERRSQARLEDHRRQKAEQEAQQDERELIRQQVRGQLEARTRWLKASPEGTLRALGISVDMDPRTFRADLARTVRKARLQYHPDRHQGGTVQAQVEAEEIFKIISTIRII</sequence>
<dbReference type="AlphaFoldDB" id="A0AAV1HVW6"/>
<keyword evidence="3" id="KW-1185">Reference proteome</keyword>
<feature type="region of interest" description="Disordered" evidence="1">
    <location>
        <begin position="1"/>
        <end position="35"/>
    </location>
</feature>
<feature type="compositionally biased region" description="Polar residues" evidence="1">
    <location>
        <begin position="961"/>
        <end position="985"/>
    </location>
</feature>
<feature type="region of interest" description="Disordered" evidence="1">
    <location>
        <begin position="372"/>
        <end position="1069"/>
    </location>
</feature>
<feature type="compositionally biased region" description="Low complexity" evidence="1">
    <location>
        <begin position="202"/>
        <end position="220"/>
    </location>
</feature>
<dbReference type="SUPFAM" id="SSF46565">
    <property type="entry name" value="Chaperone J-domain"/>
    <property type="match status" value="1"/>
</dbReference>
<dbReference type="PANTHER" id="PTHR36335">
    <property type="entry name" value="CHAPERONE DNAJ-DOMAIN SUPERFAMILY PROTEIN"/>
    <property type="match status" value="1"/>
</dbReference>
<feature type="compositionally biased region" description="Low complexity" evidence="1">
    <location>
        <begin position="470"/>
        <end position="479"/>
    </location>
</feature>
<feature type="compositionally biased region" description="Low complexity" evidence="1">
    <location>
        <begin position="247"/>
        <end position="256"/>
    </location>
</feature>
<feature type="compositionally biased region" description="Low complexity" evidence="1">
    <location>
        <begin position="410"/>
        <end position="427"/>
    </location>
</feature>
<feature type="compositionally biased region" description="Polar residues" evidence="1">
    <location>
        <begin position="862"/>
        <end position="874"/>
    </location>
</feature>
<dbReference type="InterPro" id="IPR036869">
    <property type="entry name" value="J_dom_sf"/>
</dbReference>
<reference evidence="2 3" key="1">
    <citation type="submission" date="2023-10" db="EMBL/GenBank/DDBJ databases">
        <authorList>
            <person name="Maclean D."/>
            <person name="Macfadyen A."/>
        </authorList>
    </citation>
    <scope>NUCLEOTIDE SEQUENCE [LARGE SCALE GENOMIC DNA]</scope>
</reference>